<protein>
    <submittedName>
        <fullName evidence="1">Uncharacterized protein</fullName>
    </submittedName>
</protein>
<sequence length="96" mass="10802">MTLTLAVAVPADDPSSEEDLRELNSGIATEQIATDVRPFDGETMIQTVIGLSTVTYPYFRTWVLSRLEHRKVFKIVINGIEMSGYSDAEVQRILRK</sequence>
<name>A0A6G9Z6H9_9NOCA</name>
<proteinExistence type="predicted"/>
<dbReference type="EMBL" id="CP046173">
    <property type="protein sequence ID" value="QIS20957.1"/>
    <property type="molecule type" value="Genomic_DNA"/>
</dbReference>
<organism evidence="1 2">
    <name type="scientific">Nocardia terpenica</name>
    <dbReference type="NCBI Taxonomy" id="455432"/>
    <lineage>
        <taxon>Bacteria</taxon>
        <taxon>Bacillati</taxon>
        <taxon>Actinomycetota</taxon>
        <taxon>Actinomycetes</taxon>
        <taxon>Mycobacteriales</taxon>
        <taxon>Nocardiaceae</taxon>
        <taxon>Nocardia</taxon>
    </lineage>
</organism>
<evidence type="ECO:0000313" key="1">
    <source>
        <dbReference type="EMBL" id="QIS20957.1"/>
    </source>
</evidence>
<dbReference type="Proteomes" id="UP000500953">
    <property type="component" value="Chromosome"/>
</dbReference>
<dbReference type="AlphaFoldDB" id="A0A6G9Z6H9"/>
<dbReference type="RefSeq" id="WP_167488263.1">
    <property type="nucleotide sequence ID" value="NZ_CP046173.1"/>
</dbReference>
<evidence type="ECO:0000313" key="2">
    <source>
        <dbReference type="Proteomes" id="UP000500953"/>
    </source>
</evidence>
<accession>A0A6G9Z6H9</accession>
<gene>
    <name evidence="1" type="ORF">F6W96_24205</name>
</gene>
<reference evidence="1 2" key="1">
    <citation type="journal article" date="2019" name="ACS Chem. Biol.">
        <title>Identification and Mobilization of a Cryptic Antibiotic Biosynthesis Gene Locus from a Human-Pathogenic Nocardia Isolate.</title>
        <authorList>
            <person name="Herisse M."/>
            <person name="Ishida K."/>
            <person name="Porter J.L."/>
            <person name="Howden B."/>
            <person name="Hertweck C."/>
            <person name="Stinear T.P."/>
            <person name="Pidot S.J."/>
        </authorList>
    </citation>
    <scope>NUCLEOTIDE SEQUENCE [LARGE SCALE GENOMIC DNA]</scope>
    <source>
        <strain evidence="1 2">AUSMDU00012715</strain>
    </source>
</reference>